<comment type="caution">
    <text evidence="1">The sequence shown here is derived from an EMBL/GenBank/DDBJ whole genome shotgun (WGS) entry which is preliminary data.</text>
</comment>
<sequence length="74" mass="7643">MGWLLRAMRGLLPPGTPLKGGSDKTARWTPAAMRTAAGHEALVLLFLLISGSVAADQRSGVAAARKRGTGGGRM</sequence>
<proteinExistence type="predicted"/>
<dbReference type="Proteomes" id="UP000324222">
    <property type="component" value="Unassembled WGS sequence"/>
</dbReference>
<dbReference type="AlphaFoldDB" id="A0A5B7GN92"/>
<name>A0A5B7GN92_PORTR</name>
<accession>A0A5B7GN92</accession>
<organism evidence="1 2">
    <name type="scientific">Portunus trituberculatus</name>
    <name type="common">Swimming crab</name>
    <name type="synonym">Neptunus trituberculatus</name>
    <dbReference type="NCBI Taxonomy" id="210409"/>
    <lineage>
        <taxon>Eukaryota</taxon>
        <taxon>Metazoa</taxon>
        <taxon>Ecdysozoa</taxon>
        <taxon>Arthropoda</taxon>
        <taxon>Crustacea</taxon>
        <taxon>Multicrustacea</taxon>
        <taxon>Malacostraca</taxon>
        <taxon>Eumalacostraca</taxon>
        <taxon>Eucarida</taxon>
        <taxon>Decapoda</taxon>
        <taxon>Pleocyemata</taxon>
        <taxon>Brachyura</taxon>
        <taxon>Eubrachyura</taxon>
        <taxon>Portunoidea</taxon>
        <taxon>Portunidae</taxon>
        <taxon>Portuninae</taxon>
        <taxon>Portunus</taxon>
    </lineage>
</organism>
<protein>
    <submittedName>
        <fullName evidence="1">Uncharacterized protein</fullName>
    </submittedName>
</protein>
<keyword evidence="2" id="KW-1185">Reference proteome</keyword>
<reference evidence="1 2" key="1">
    <citation type="submission" date="2019-05" db="EMBL/GenBank/DDBJ databases">
        <title>Another draft genome of Portunus trituberculatus and its Hox gene families provides insights of decapod evolution.</title>
        <authorList>
            <person name="Jeong J.-H."/>
            <person name="Song I."/>
            <person name="Kim S."/>
            <person name="Choi T."/>
            <person name="Kim D."/>
            <person name="Ryu S."/>
            <person name="Kim W."/>
        </authorList>
    </citation>
    <scope>NUCLEOTIDE SEQUENCE [LARGE SCALE GENOMIC DNA]</scope>
    <source>
        <tissue evidence="1">Muscle</tissue>
    </source>
</reference>
<evidence type="ECO:0000313" key="2">
    <source>
        <dbReference type="Proteomes" id="UP000324222"/>
    </source>
</evidence>
<evidence type="ECO:0000313" key="1">
    <source>
        <dbReference type="EMBL" id="MPC58014.1"/>
    </source>
</evidence>
<gene>
    <name evidence="1" type="ORF">E2C01_052006</name>
</gene>
<dbReference type="EMBL" id="VSRR010015282">
    <property type="protein sequence ID" value="MPC58014.1"/>
    <property type="molecule type" value="Genomic_DNA"/>
</dbReference>